<dbReference type="Proteomes" id="UP000028545">
    <property type="component" value="Unassembled WGS sequence"/>
</dbReference>
<comment type="similarity">
    <text evidence="1">Belongs to the methyltransferase superfamily. LaeA methyltransferase family.</text>
</comment>
<dbReference type="CDD" id="cd02440">
    <property type="entry name" value="AdoMet_MTases"/>
    <property type="match status" value="1"/>
</dbReference>
<dbReference type="AlphaFoldDB" id="A0A084GGR4"/>
<gene>
    <name evidence="2" type="ORF">SAPIO_CDS0313</name>
</gene>
<evidence type="ECO:0000313" key="3">
    <source>
        <dbReference type="Proteomes" id="UP000028545"/>
    </source>
</evidence>
<dbReference type="PANTHER" id="PTHR43591:SF24">
    <property type="entry name" value="2-METHOXY-6-POLYPRENYL-1,4-BENZOQUINOL METHYLASE, MITOCHONDRIAL"/>
    <property type="match status" value="1"/>
</dbReference>
<dbReference type="PANTHER" id="PTHR43591">
    <property type="entry name" value="METHYLTRANSFERASE"/>
    <property type="match status" value="1"/>
</dbReference>
<dbReference type="InterPro" id="IPR029063">
    <property type="entry name" value="SAM-dependent_MTases_sf"/>
</dbReference>
<evidence type="ECO:0000256" key="1">
    <source>
        <dbReference type="ARBA" id="ARBA00038158"/>
    </source>
</evidence>
<dbReference type="KEGG" id="sapo:SAPIO_CDS0313"/>
<protein>
    <recommendedName>
        <fullName evidence="4">Methyltransferase domain-containing protein</fullName>
    </recommendedName>
</protein>
<dbReference type="GO" id="GO:0008168">
    <property type="term" value="F:methyltransferase activity"/>
    <property type="evidence" value="ECO:0007669"/>
    <property type="project" value="TreeGrafter"/>
</dbReference>
<dbReference type="OMA" id="MEGWAMW"/>
<comment type="caution">
    <text evidence="2">The sequence shown here is derived from an EMBL/GenBank/DDBJ whole genome shotgun (WGS) entry which is preliminary data.</text>
</comment>
<dbReference type="Gene3D" id="3.40.50.150">
    <property type="entry name" value="Vaccinia Virus protein VP39"/>
    <property type="match status" value="1"/>
</dbReference>
<dbReference type="GeneID" id="27718465"/>
<organism evidence="2 3">
    <name type="scientific">Pseudallescheria apiosperma</name>
    <name type="common">Scedosporium apiospermum</name>
    <dbReference type="NCBI Taxonomy" id="563466"/>
    <lineage>
        <taxon>Eukaryota</taxon>
        <taxon>Fungi</taxon>
        <taxon>Dikarya</taxon>
        <taxon>Ascomycota</taxon>
        <taxon>Pezizomycotina</taxon>
        <taxon>Sordariomycetes</taxon>
        <taxon>Hypocreomycetidae</taxon>
        <taxon>Microascales</taxon>
        <taxon>Microascaceae</taxon>
        <taxon>Scedosporium</taxon>
    </lineage>
</organism>
<dbReference type="Pfam" id="PF13489">
    <property type="entry name" value="Methyltransf_23"/>
    <property type="match status" value="1"/>
</dbReference>
<evidence type="ECO:0000313" key="2">
    <source>
        <dbReference type="EMBL" id="KEZ46526.1"/>
    </source>
</evidence>
<dbReference type="HOGENOM" id="CLU_010595_0_2_1"/>
<dbReference type="RefSeq" id="XP_016646325.1">
    <property type="nucleotide sequence ID" value="XM_016783125.1"/>
</dbReference>
<evidence type="ECO:0008006" key="4">
    <source>
        <dbReference type="Google" id="ProtNLM"/>
    </source>
</evidence>
<sequence length="312" mass="35433">MDPAPERIEVDSNPGYVFIDAIGADTFTLRSSAFKYRWENGRRYHGEHVDSYWGPNDEQQQEAEDISLGSDSYIISPTIPQRVLDIGCGTGAWAIDFADENPSAEVIGIDISPIQPSLVPPNCRFEVDDINKPWTFPSDYFDFIHVRNMLGTVRDWMEFHKTALMHIAPGGWIEQVEISAITRSDDGTIPSGSALERWSGVWSDVSEKLGITFHTAEISFEAIQAAGFTNIHQRIVKIPFGTWPKDRKLKAWGELYQYFLLQGIEGFALRSLIDWSYDEAQIFLAEIRKELRDPSIHGYSELRIVFGQKPLK</sequence>
<name>A0A084GGR4_PSEDA</name>
<dbReference type="VEuPathDB" id="FungiDB:SAPIO_CDS0313"/>
<accession>A0A084GGR4</accession>
<proteinExistence type="inferred from homology"/>
<reference evidence="2 3" key="1">
    <citation type="journal article" date="2014" name="Genome Announc.">
        <title>Draft genome sequence of the pathogenic fungus Scedosporium apiospermum.</title>
        <authorList>
            <person name="Vandeputte P."/>
            <person name="Ghamrawi S."/>
            <person name="Rechenmann M."/>
            <person name="Iltis A."/>
            <person name="Giraud S."/>
            <person name="Fleury M."/>
            <person name="Thornton C."/>
            <person name="Delhaes L."/>
            <person name="Meyer W."/>
            <person name="Papon N."/>
            <person name="Bouchara J.P."/>
        </authorList>
    </citation>
    <scope>NUCLEOTIDE SEQUENCE [LARGE SCALE GENOMIC DNA]</scope>
    <source>
        <strain evidence="2 3">IHEM 14462</strain>
    </source>
</reference>
<dbReference type="SUPFAM" id="SSF53335">
    <property type="entry name" value="S-adenosyl-L-methionine-dependent methyltransferases"/>
    <property type="match status" value="1"/>
</dbReference>
<dbReference type="EMBL" id="JOWA01000022">
    <property type="protein sequence ID" value="KEZ46526.1"/>
    <property type="molecule type" value="Genomic_DNA"/>
</dbReference>
<keyword evidence="3" id="KW-1185">Reference proteome</keyword>
<dbReference type="OrthoDB" id="184880at2759"/>